<keyword evidence="6 14" id="KW-0812">Transmembrane</keyword>
<dbReference type="InterPro" id="IPR007482">
    <property type="entry name" value="Tyr_Pase-like_PTPLA"/>
</dbReference>
<keyword evidence="7 14" id="KW-0276">Fatty acid metabolism</keyword>
<evidence type="ECO:0000313" key="15">
    <source>
        <dbReference type="EMBL" id="GBE80704.1"/>
    </source>
</evidence>
<keyword evidence="10 14" id="KW-0472">Membrane</keyword>
<evidence type="ECO:0000256" key="3">
    <source>
        <dbReference type="ARBA" id="ARBA00007811"/>
    </source>
</evidence>
<comment type="function">
    <text evidence="14">Catalyzes the third of the four reactions of the long-chain fatty acids elongation cycle. This endoplasmic reticulum-bound enzymatic process, allows the addition of two carbons to the chain of long- and very long-chain fatty acids/VLCFAs per cycle. This enzyme catalyzes the dehydration of the 3-hydroxyacyl-CoA intermediate into trans-2,3-enoyl-CoA, within each cycle of fatty acid elongation. Thereby, it participates to the production of VLCFAs of different chain lengths that are involved in multiple biological processes as precursors of membrane lipids and lipid mediators.</text>
</comment>
<comment type="caution">
    <text evidence="15">The sequence shown here is derived from an EMBL/GenBank/DDBJ whole genome shotgun (WGS) entry which is preliminary data.</text>
</comment>
<evidence type="ECO:0000256" key="1">
    <source>
        <dbReference type="ARBA" id="ARBA00004141"/>
    </source>
</evidence>
<keyword evidence="14" id="KW-0256">Endoplasmic reticulum</keyword>
<dbReference type="PANTHER" id="PTHR11035:SF3">
    <property type="entry name" value="VERY-LONG-CHAIN (3R)-3-HYDROXYACYL-COA DEHYDRATASE"/>
    <property type="match status" value="1"/>
</dbReference>
<reference evidence="15 16" key="1">
    <citation type="journal article" date="2018" name="Sci. Rep.">
        <title>Genome sequence of the cauliflower mushroom Sparassis crispa (Hanabiratake) and its association with beneficial usage.</title>
        <authorList>
            <person name="Kiyama R."/>
            <person name="Furutani Y."/>
            <person name="Kawaguchi K."/>
            <person name="Nakanishi T."/>
        </authorList>
    </citation>
    <scope>NUCLEOTIDE SEQUENCE [LARGE SCALE GENOMIC DNA]</scope>
</reference>
<name>A0A401GET0_9APHY</name>
<dbReference type="Proteomes" id="UP000287166">
    <property type="component" value="Unassembled WGS sequence"/>
</dbReference>
<evidence type="ECO:0000256" key="14">
    <source>
        <dbReference type="RuleBase" id="RU363109"/>
    </source>
</evidence>
<keyword evidence="9 14" id="KW-0443">Lipid metabolism</keyword>
<comment type="similarity">
    <text evidence="3 14">Belongs to the very long-chain fatty acids dehydratase HACD family.</text>
</comment>
<organism evidence="15 16">
    <name type="scientific">Sparassis crispa</name>
    <dbReference type="NCBI Taxonomy" id="139825"/>
    <lineage>
        <taxon>Eukaryota</taxon>
        <taxon>Fungi</taxon>
        <taxon>Dikarya</taxon>
        <taxon>Basidiomycota</taxon>
        <taxon>Agaricomycotina</taxon>
        <taxon>Agaricomycetes</taxon>
        <taxon>Polyporales</taxon>
        <taxon>Sparassidaceae</taxon>
        <taxon>Sparassis</taxon>
    </lineage>
</organism>
<keyword evidence="16" id="KW-1185">Reference proteome</keyword>
<feature type="transmembrane region" description="Helical" evidence="14">
    <location>
        <begin position="189"/>
        <end position="211"/>
    </location>
</feature>
<keyword evidence="8 14" id="KW-1133">Transmembrane helix</keyword>
<dbReference type="GO" id="GO:0030497">
    <property type="term" value="P:fatty acid elongation"/>
    <property type="evidence" value="ECO:0007669"/>
    <property type="project" value="TreeGrafter"/>
</dbReference>
<dbReference type="RefSeq" id="XP_027611617.1">
    <property type="nucleotide sequence ID" value="XM_027755816.1"/>
</dbReference>
<evidence type="ECO:0000256" key="13">
    <source>
        <dbReference type="ARBA" id="ARBA00036671"/>
    </source>
</evidence>
<evidence type="ECO:0000256" key="11">
    <source>
        <dbReference type="ARBA" id="ARBA00023160"/>
    </source>
</evidence>
<evidence type="ECO:0000256" key="9">
    <source>
        <dbReference type="ARBA" id="ARBA00023098"/>
    </source>
</evidence>
<evidence type="ECO:0000256" key="12">
    <source>
        <dbReference type="ARBA" id="ARBA00023239"/>
    </source>
</evidence>
<evidence type="ECO:0000256" key="5">
    <source>
        <dbReference type="ARBA" id="ARBA00022516"/>
    </source>
</evidence>
<dbReference type="UniPathway" id="UPA00094"/>
<dbReference type="Pfam" id="PF04387">
    <property type="entry name" value="PTPLA"/>
    <property type="match status" value="1"/>
</dbReference>
<dbReference type="EC" id="4.2.1.134" evidence="4 14"/>
<dbReference type="GO" id="GO:0005789">
    <property type="term" value="C:endoplasmic reticulum membrane"/>
    <property type="evidence" value="ECO:0007669"/>
    <property type="project" value="UniProtKB-SubCell"/>
</dbReference>
<evidence type="ECO:0000256" key="8">
    <source>
        <dbReference type="ARBA" id="ARBA00022989"/>
    </source>
</evidence>
<keyword evidence="11 14" id="KW-0275">Fatty acid biosynthesis</keyword>
<comment type="pathway">
    <text evidence="2 14">Lipid metabolism; fatty acid biosynthesis.</text>
</comment>
<feature type="transmembrane region" description="Helical" evidence="14">
    <location>
        <begin position="244"/>
        <end position="260"/>
    </location>
</feature>
<dbReference type="EMBL" id="BFAD01000003">
    <property type="protein sequence ID" value="GBE80704.1"/>
    <property type="molecule type" value="Genomic_DNA"/>
</dbReference>
<keyword evidence="5 14" id="KW-0444">Lipid biosynthesis</keyword>
<dbReference type="GO" id="GO:0030148">
    <property type="term" value="P:sphingolipid biosynthetic process"/>
    <property type="evidence" value="ECO:0007669"/>
    <property type="project" value="TreeGrafter"/>
</dbReference>
<evidence type="ECO:0000256" key="6">
    <source>
        <dbReference type="ARBA" id="ARBA00022692"/>
    </source>
</evidence>
<evidence type="ECO:0000256" key="10">
    <source>
        <dbReference type="ARBA" id="ARBA00023136"/>
    </source>
</evidence>
<sequence>MAQITEGPNKTRPKRRGQPAVIKYYLVLYNLLSTLGWSYVLFATLTHFLTSAPPSSRLASYLPAFLTHSFPFLQTHRWEKYAPPELIPLFRRASSTYAAVGGVTAIVQSFAVLEIVHALLGWVRSSPLTTFSQVYSRLYVVWGVLHLFPHTRTNPLYASAVLSWSIAEVIRYAFYVCTLLGSEPYALLWVRYTAFLVLYPTGAGSEALLIFDSLPAAFTSPTVLRAVLGQVRGMSWPEVVHADFRAIMFCIWWPSLYMLYTHMMRQRRRVLGGGRTLGAKPKTL</sequence>
<evidence type="ECO:0000313" key="16">
    <source>
        <dbReference type="Proteomes" id="UP000287166"/>
    </source>
</evidence>
<evidence type="ECO:0000256" key="7">
    <source>
        <dbReference type="ARBA" id="ARBA00022832"/>
    </source>
</evidence>
<accession>A0A401GET0</accession>
<evidence type="ECO:0000256" key="2">
    <source>
        <dbReference type="ARBA" id="ARBA00005194"/>
    </source>
</evidence>
<dbReference type="PANTHER" id="PTHR11035">
    <property type="entry name" value="VERY-LONG-CHAIN (3R)-3-HYDROXYACYL-COA DEHYDRATASE"/>
    <property type="match status" value="1"/>
</dbReference>
<dbReference type="OrthoDB" id="46988at2759"/>
<feature type="transmembrane region" description="Helical" evidence="14">
    <location>
        <begin position="134"/>
        <end position="150"/>
    </location>
</feature>
<dbReference type="GeneID" id="38777621"/>
<gene>
    <name evidence="15" type="ORF">SCP_0304230</name>
</gene>
<keyword evidence="12 14" id="KW-0456">Lyase</keyword>
<dbReference type="STRING" id="139825.A0A401GET0"/>
<dbReference type="InParanoid" id="A0A401GET0"/>
<protein>
    <recommendedName>
        <fullName evidence="4 14">Very-long-chain (3R)-3-hydroxyacyl-CoA dehydratase</fullName>
        <ecNumber evidence="4 14">4.2.1.134</ecNumber>
    </recommendedName>
</protein>
<feature type="transmembrane region" description="Helical" evidence="14">
    <location>
        <begin position="156"/>
        <end position="177"/>
    </location>
</feature>
<feature type="transmembrane region" description="Helical" evidence="14">
    <location>
        <begin position="97"/>
        <end position="122"/>
    </location>
</feature>
<dbReference type="FunCoup" id="A0A401GET0">
    <property type="interactions" value="335"/>
</dbReference>
<dbReference type="AlphaFoldDB" id="A0A401GET0"/>
<proteinExistence type="inferred from homology"/>
<dbReference type="GO" id="GO:0102158">
    <property type="term" value="F:very-long-chain (3R)-3-hydroxyacyl-CoA dehydratase activity"/>
    <property type="evidence" value="ECO:0007669"/>
    <property type="project" value="UniProtKB-EC"/>
</dbReference>
<dbReference type="GO" id="GO:0042761">
    <property type="term" value="P:very long-chain fatty acid biosynthetic process"/>
    <property type="evidence" value="ECO:0007669"/>
    <property type="project" value="TreeGrafter"/>
</dbReference>
<evidence type="ECO:0000256" key="4">
    <source>
        <dbReference type="ARBA" id="ARBA00013122"/>
    </source>
</evidence>
<feature type="transmembrane region" description="Helical" evidence="14">
    <location>
        <begin position="21"/>
        <end position="42"/>
    </location>
</feature>
<comment type="subcellular location">
    <subcellularLocation>
        <location evidence="14">Endoplasmic reticulum membrane</location>
        <topology evidence="14">Multi-pass membrane protein</topology>
    </subcellularLocation>
    <subcellularLocation>
        <location evidence="1">Membrane</location>
        <topology evidence="1">Multi-pass membrane protein</topology>
    </subcellularLocation>
</comment>
<comment type="catalytic activity">
    <reaction evidence="13 14">
        <text>a very-long-chain (3R)-3-hydroxyacyl-CoA = a very-long-chain (2E)-enoyl-CoA + H2O</text>
        <dbReference type="Rhea" id="RHEA:45812"/>
        <dbReference type="ChEBI" id="CHEBI:15377"/>
        <dbReference type="ChEBI" id="CHEBI:83728"/>
        <dbReference type="ChEBI" id="CHEBI:85440"/>
        <dbReference type="EC" id="4.2.1.134"/>
    </reaction>
</comment>